<protein>
    <submittedName>
        <fullName evidence="2">DUF2075 domain-containing protein</fullName>
    </submittedName>
</protein>
<dbReference type="InterPro" id="IPR003593">
    <property type="entry name" value="AAA+_ATPase"/>
</dbReference>
<organism evidence="2 3">
    <name type="scientific">Paraclostridium tenue</name>
    <dbReference type="NCBI Taxonomy" id="1737"/>
    <lineage>
        <taxon>Bacteria</taxon>
        <taxon>Bacillati</taxon>
        <taxon>Bacillota</taxon>
        <taxon>Clostridia</taxon>
        <taxon>Peptostreptococcales</taxon>
        <taxon>Peptostreptococcaceae</taxon>
        <taxon>Paraclostridium</taxon>
    </lineage>
</organism>
<gene>
    <name evidence="2" type="ORF">GCM10008917_19730</name>
</gene>
<sequence>MNGLIYKLNELKKLNKKDLIDELKEYTEAKGFIVEEGQIAAWDACIDFLNNQNELLNNKTYDITCIFEYFLPLEGGRRPDVIMLFDEKVIILEFKNKQTYTEDDISQAIGYREDLYNYHNFTRENNLQVESYLVLTKGNLSENINNFQILNKENFLEKIDFKNLTPSNKSKAQEFINSEYEPLPDILSATYDLFKSGKLPHIQSISDGDIEKAYTQLKKIVFNNMTKNRGKNVVFVSGVPGAGKTLVALKFLYNYNKYIQSKNTNKGGAIYLSGNGPLVNVIEAQIDEALGKEGLGKAYIKGAIKFKREFMNNNKIPNYNVLLFDEAQRAWDEEKMNSGGISEPQALIDICDKIYKAKGDVTLVCFVGNGQSIHEGEEKGIKLWVEALKDRLDYDIYLPDKFKEDFSEVKNLNIVNELHLDVSIRNNFIDISKFIEAVLSCNVLEARKELDHIKSKGFVIKVSRDFNKCREFVENLENKNLKHGLLISSKVKGNDFENVKKALGKSNFTSYIDSREAGKWFLRDCNKMETAASEFACQGLEIDFPIVIFGGDYVVKNGKFDFDESKLGYHLKKYKDPNLIMENIYRVLLTRSRKGMILYIPYDENLDETYDFLRSVGVNN</sequence>
<dbReference type="RefSeq" id="WP_346045480.1">
    <property type="nucleotide sequence ID" value="NZ_BAAACP010000011.1"/>
</dbReference>
<dbReference type="SMART" id="SM00382">
    <property type="entry name" value="AAA"/>
    <property type="match status" value="1"/>
</dbReference>
<comment type="caution">
    <text evidence="2">The sequence shown here is derived from an EMBL/GenBank/DDBJ whole genome shotgun (WGS) entry which is preliminary data.</text>
</comment>
<reference evidence="2 3" key="1">
    <citation type="journal article" date="2019" name="Int. J. Syst. Evol. Microbiol.">
        <title>The Global Catalogue of Microorganisms (GCM) 10K type strain sequencing project: providing services to taxonomists for standard genome sequencing and annotation.</title>
        <authorList>
            <consortium name="The Broad Institute Genomics Platform"/>
            <consortium name="The Broad Institute Genome Sequencing Center for Infectious Disease"/>
            <person name="Wu L."/>
            <person name="Ma J."/>
        </authorList>
    </citation>
    <scope>NUCLEOTIDE SEQUENCE [LARGE SCALE GENOMIC DNA]</scope>
    <source>
        <strain evidence="2 3">JCM 6486</strain>
    </source>
</reference>
<keyword evidence="3" id="KW-1185">Reference proteome</keyword>
<dbReference type="EMBL" id="BAAACP010000011">
    <property type="protein sequence ID" value="GAA0864804.1"/>
    <property type="molecule type" value="Genomic_DNA"/>
</dbReference>
<dbReference type="InterPro" id="IPR027417">
    <property type="entry name" value="P-loop_NTPase"/>
</dbReference>
<evidence type="ECO:0000259" key="1">
    <source>
        <dbReference type="SMART" id="SM00382"/>
    </source>
</evidence>
<dbReference type="Gene3D" id="3.40.50.300">
    <property type="entry name" value="P-loop containing nucleotide triphosphate hydrolases"/>
    <property type="match status" value="1"/>
</dbReference>
<evidence type="ECO:0000313" key="2">
    <source>
        <dbReference type="EMBL" id="GAA0864804.1"/>
    </source>
</evidence>
<proteinExistence type="predicted"/>
<feature type="domain" description="AAA+ ATPase" evidence="1">
    <location>
        <begin position="230"/>
        <end position="402"/>
    </location>
</feature>
<dbReference type="InterPro" id="IPR018647">
    <property type="entry name" value="SLFN_3-like_DNA/RNA_helicase"/>
</dbReference>
<dbReference type="Proteomes" id="UP001400965">
    <property type="component" value="Unassembled WGS sequence"/>
</dbReference>
<name>A0ABN1M6T3_9FIRM</name>
<dbReference type="SUPFAM" id="SSF52540">
    <property type="entry name" value="P-loop containing nucleoside triphosphate hydrolases"/>
    <property type="match status" value="1"/>
</dbReference>
<dbReference type="Pfam" id="PF09848">
    <property type="entry name" value="SLFN-g3_helicase"/>
    <property type="match status" value="1"/>
</dbReference>
<evidence type="ECO:0000313" key="3">
    <source>
        <dbReference type="Proteomes" id="UP001400965"/>
    </source>
</evidence>
<accession>A0ABN1M6T3</accession>